<reference evidence="2" key="1">
    <citation type="journal article" date="2014" name="Genome Biol. Evol.">
        <title>Pangenome evidence for extensive interdomain horizontal transfer affecting lineage core and shell genes in uncultured planktonic thaumarchaeota and euryarchaeota.</title>
        <authorList>
            <person name="Deschamps P."/>
            <person name="Zivanovic Y."/>
            <person name="Moreira D."/>
            <person name="Rodriguez-Valera F."/>
            <person name="Lopez-Garcia P."/>
        </authorList>
    </citation>
    <scope>NUCLEOTIDE SEQUENCE</scope>
</reference>
<dbReference type="GO" id="GO:0008168">
    <property type="term" value="F:methyltransferase activity"/>
    <property type="evidence" value="ECO:0007669"/>
    <property type="project" value="UniProtKB-KW"/>
</dbReference>
<dbReference type="Pfam" id="PF08242">
    <property type="entry name" value="Methyltransf_12"/>
    <property type="match status" value="1"/>
</dbReference>
<protein>
    <submittedName>
        <fullName evidence="2">SAM-dependent methyltransferase</fullName>
    </submittedName>
</protein>
<feature type="domain" description="Methyltransferase type 12" evidence="1">
    <location>
        <begin position="77"/>
        <end position="175"/>
    </location>
</feature>
<dbReference type="PANTHER" id="PTHR37886:SF1">
    <property type="entry name" value="S-ADENOSYL-L-METHIONINE-DEPENDENT METHYLTRANSFERASES SUPERFAMILY PROTEIN"/>
    <property type="match status" value="1"/>
</dbReference>
<dbReference type="GO" id="GO:0032259">
    <property type="term" value="P:methylation"/>
    <property type="evidence" value="ECO:0007669"/>
    <property type="project" value="UniProtKB-KW"/>
</dbReference>
<dbReference type="EMBL" id="KF900386">
    <property type="protein sequence ID" value="AIE93118.1"/>
    <property type="molecule type" value="Genomic_DNA"/>
</dbReference>
<keyword evidence="2" id="KW-0808">Transferase</keyword>
<organism evidence="2">
    <name type="scientific">uncultured marine thaumarchaeote AD1000_31_G03</name>
    <dbReference type="NCBI Taxonomy" id="1455907"/>
    <lineage>
        <taxon>Archaea</taxon>
        <taxon>Nitrososphaerota</taxon>
        <taxon>environmental samples</taxon>
    </lineage>
</organism>
<evidence type="ECO:0000313" key="2">
    <source>
        <dbReference type="EMBL" id="AIE93118.1"/>
    </source>
</evidence>
<dbReference type="AlphaFoldDB" id="A0A075FPG5"/>
<sequence length="239" mass="27605">MKLMMKSSKMRSTNIDISKNNAIQNASRRIQRKLGSIIDPKQKRHTHVGAPELWKKSRDFQIKFLKDVGLTPEDYLLDIGCGTLVGGIPIIHYLEKRHYYGIEVRPDVLEEARNELLASKLVHKMPVLLSEDISSLNLEREFNFVWAASVLIHFKNEILEDCFTFVNSHLSKRGKFYANVNIGNKKNDSWKGFPVVWRTLDFYREIASSHGLTVKDIGSRQELGLAYQDDQRMLEISKK</sequence>
<proteinExistence type="predicted"/>
<dbReference type="InterPro" id="IPR029063">
    <property type="entry name" value="SAM-dependent_MTases_sf"/>
</dbReference>
<accession>A0A075FPG5</accession>
<keyword evidence="2" id="KW-0489">Methyltransferase</keyword>
<name>A0A075FPG5_9ARCH</name>
<dbReference type="Gene3D" id="3.40.50.150">
    <property type="entry name" value="Vaccinia Virus protein VP39"/>
    <property type="match status" value="1"/>
</dbReference>
<dbReference type="PANTHER" id="PTHR37886">
    <property type="entry name" value="S-ADENOSYL-L-METHIONINE-DEPENDENT METHYLTRANSFERASES SUPERFAMILY PROTEIN"/>
    <property type="match status" value="1"/>
</dbReference>
<dbReference type="SUPFAM" id="SSF53335">
    <property type="entry name" value="S-adenosyl-L-methionine-dependent methyltransferases"/>
    <property type="match status" value="1"/>
</dbReference>
<evidence type="ECO:0000259" key="1">
    <source>
        <dbReference type="Pfam" id="PF08242"/>
    </source>
</evidence>
<dbReference type="CDD" id="cd02440">
    <property type="entry name" value="AdoMet_MTases"/>
    <property type="match status" value="1"/>
</dbReference>
<dbReference type="InterPro" id="IPR013217">
    <property type="entry name" value="Methyltransf_12"/>
</dbReference>